<gene>
    <name evidence="4" type="ORF">FE263_20410</name>
</gene>
<dbReference type="InterPro" id="IPR035959">
    <property type="entry name" value="RutC-like_sf"/>
</dbReference>
<evidence type="ECO:0000313" key="4">
    <source>
        <dbReference type="EMBL" id="TLU70732.1"/>
    </source>
</evidence>
<accession>A0A5R9IZL9</accession>
<dbReference type="GO" id="GO:0019239">
    <property type="term" value="F:deaminase activity"/>
    <property type="evidence" value="ECO:0007669"/>
    <property type="project" value="TreeGrafter"/>
</dbReference>
<keyword evidence="5" id="KW-1185">Reference proteome</keyword>
<name>A0A5R9IZL9_9PROT</name>
<reference evidence="4 5" key="1">
    <citation type="submission" date="2019-05" db="EMBL/GenBank/DDBJ databases">
        <authorList>
            <person name="Pankratov T."/>
            <person name="Grouzdev D."/>
        </authorList>
    </citation>
    <scope>NUCLEOTIDE SEQUENCE [LARGE SCALE GENOMIC DNA]</scope>
    <source>
        <strain evidence="4 5">KEBCLARHB70R</strain>
    </source>
</reference>
<dbReference type="Pfam" id="PF01042">
    <property type="entry name" value="Ribonuc_L-PSP"/>
    <property type="match status" value="1"/>
</dbReference>
<feature type="domain" description="Acylphosphatase-like" evidence="3">
    <location>
        <begin position="1"/>
        <end position="92"/>
    </location>
</feature>
<dbReference type="SUPFAM" id="SSF55298">
    <property type="entry name" value="YjgF-like"/>
    <property type="match status" value="1"/>
</dbReference>
<dbReference type="InterPro" id="IPR006175">
    <property type="entry name" value="YjgF/YER057c/UK114"/>
</dbReference>
<dbReference type="OrthoDB" id="9809792at2"/>
<evidence type="ECO:0000256" key="1">
    <source>
        <dbReference type="ARBA" id="ARBA00010552"/>
    </source>
</evidence>
<comment type="caution">
    <text evidence="4">The sequence shown here is derived from an EMBL/GenBank/DDBJ whole genome shotgun (WGS) entry which is preliminary data.</text>
</comment>
<proteinExistence type="inferred from homology"/>
<comment type="similarity">
    <text evidence="1">Belongs to the RutC family.</text>
</comment>
<evidence type="ECO:0000259" key="3">
    <source>
        <dbReference type="PROSITE" id="PS51160"/>
    </source>
</evidence>
<evidence type="ECO:0000313" key="5">
    <source>
        <dbReference type="Proteomes" id="UP000305654"/>
    </source>
</evidence>
<organism evidence="4 5">
    <name type="scientific">Lichenicoccus roseus</name>
    <dbReference type="NCBI Taxonomy" id="2683649"/>
    <lineage>
        <taxon>Bacteria</taxon>
        <taxon>Pseudomonadati</taxon>
        <taxon>Pseudomonadota</taxon>
        <taxon>Alphaproteobacteria</taxon>
        <taxon>Acetobacterales</taxon>
        <taxon>Acetobacteraceae</taxon>
        <taxon>Lichenicoccus</taxon>
    </lineage>
</organism>
<dbReference type="GO" id="GO:0005829">
    <property type="term" value="C:cytosol"/>
    <property type="evidence" value="ECO:0007669"/>
    <property type="project" value="TreeGrafter"/>
</dbReference>
<dbReference type="CDD" id="cd00448">
    <property type="entry name" value="YjgF_YER057c_UK114_family"/>
    <property type="match status" value="1"/>
</dbReference>
<dbReference type="PANTHER" id="PTHR11803">
    <property type="entry name" value="2-IMINOBUTANOATE/2-IMINOPROPANOATE DEAMINASE RIDA"/>
    <property type="match status" value="1"/>
</dbReference>
<dbReference type="Proteomes" id="UP000305654">
    <property type="component" value="Unassembled WGS sequence"/>
</dbReference>
<dbReference type="AlphaFoldDB" id="A0A5R9IZL9"/>
<dbReference type="RefSeq" id="WP_138327892.1">
    <property type="nucleotide sequence ID" value="NZ_VCDI01000011.1"/>
</dbReference>
<dbReference type="PANTHER" id="PTHR11803:SF58">
    <property type="entry name" value="PROTEIN HMF1-RELATED"/>
    <property type="match status" value="1"/>
</dbReference>
<dbReference type="Gene3D" id="3.30.1330.40">
    <property type="entry name" value="RutC-like"/>
    <property type="match status" value="1"/>
</dbReference>
<dbReference type="PROSITE" id="PS51160">
    <property type="entry name" value="ACYLPHOSPHATASE_3"/>
    <property type="match status" value="1"/>
</dbReference>
<sequence length="130" mass="14061">MLQRITTIPDPYEPFLLSQGIRLGDLLFISGQAGYDVDGQIVQGTAQGEQAFANLRRALVAGGSSLADVVKVTIFLTDMGDFSKVVDLRRKFFTPPYPADSIVEVKGLYLPDVMIEIEAIAAAGGNRRSV</sequence>
<dbReference type="EMBL" id="VCDI01000011">
    <property type="protein sequence ID" value="TLU70732.1"/>
    <property type="molecule type" value="Genomic_DNA"/>
</dbReference>
<evidence type="ECO:0000256" key="2">
    <source>
        <dbReference type="PROSITE-ProRule" id="PRU00520"/>
    </source>
</evidence>
<comment type="caution">
    <text evidence="2">Lacks conserved residue(s) required for the propagation of feature annotation.</text>
</comment>
<dbReference type="InterPro" id="IPR001792">
    <property type="entry name" value="Acylphosphatase-like_dom"/>
</dbReference>
<protein>
    <submittedName>
        <fullName evidence="4">RidA family protein</fullName>
    </submittedName>
</protein>